<dbReference type="RefSeq" id="WP_193743957.1">
    <property type="nucleotide sequence ID" value="NZ_BBNQ01000004.1"/>
</dbReference>
<evidence type="ECO:0000313" key="1">
    <source>
        <dbReference type="EMBL" id="GAL61832.1"/>
    </source>
</evidence>
<evidence type="ECO:0000313" key="4">
    <source>
        <dbReference type="Proteomes" id="UP000029644"/>
    </source>
</evidence>
<protein>
    <submittedName>
        <fullName evidence="2">Uncharacterized protein</fullName>
    </submittedName>
</protein>
<organism evidence="2 3">
    <name type="scientific">Algibacter lectus</name>
    <dbReference type="NCBI Taxonomy" id="221126"/>
    <lineage>
        <taxon>Bacteria</taxon>
        <taxon>Pseudomonadati</taxon>
        <taxon>Bacteroidota</taxon>
        <taxon>Flavobacteriia</taxon>
        <taxon>Flavobacteriales</taxon>
        <taxon>Flavobacteriaceae</taxon>
        <taxon>Algibacter</taxon>
    </lineage>
</organism>
<accession>A0A090X766</accession>
<evidence type="ECO:0000313" key="3">
    <source>
        <dbReference type="Proteomes" id="UP000029643"/>
    </source>
</evidence>
<dbReference type="EMBL" id="BBNQ01000004">
    <property type="protein sequence ID" value="GAL61832.1"/>
    <property type="molecule type" value="Genomic_DNA"/>
</dbReference>
<proteinExistence type="predicted"/>
<comment type="caution">
    <text evidence="2">The sequence shown here is derived from an EMBL/GenBank/DDBJ whole genome shotgun (WGS) entry which is preliminary data.</text>
</comment>
<dbReference type="Proteomes" id="UP000029643">
    <property type="component" value="Unassembled WGS sequence"/>
</dbReference>
<reference evidence="3 4" key="1">
    <citation type="journal article" date="2014" name="Genome Announc.">
        <title>Draft Genome Sequences of Marine Flavobacterium Algibacter lectus Strains SS8 and NR4.</title>
        <authorList>
            <person name="Takatani N."/>
            <person name="Nakanishi M."/>
            <person name="Meirelles P."/>
            <person name="Mino S."/>
            <person name="Suda W."/>
            <person name="Oshima K."/>
            <person name="Hattori M."/>
            <person name="Ohkuma M."/>
            <person name="Hosokawa M."/>
            <person name="Miyashita K."/>
            <person name="Thompson F.L."/>
            <person name="Niwa A."/>
            <person name="Sawabe T."/>
            <person name="Sawabe T."/>
        </authorList>
    </citation>
    <scope>NUCLEOTIDE SEQUENCE [LARGE SCALE GENOMIC DNA]</scope>
    <source>
        <strain evidence="2">JCM 19274</strain>
        <strain evidence="1 4">JCM 19300</strain>
        <strain evidence="3">JCM19274</strain>
    </source>
</reference>
<evidence type="ECO:0000313" key="2">
    <source>
        <dbReference type="EMBL" id="GAL82497.1"/>
    </source>
</evidence>
<dbReference type="EMBL" id="BBNU01000031">
    <property type="protein sequence ID" value="GAL82497.1"/>
    <property type="molecule type" value="Genomic_DNA"/>
</dbReference>
<gene>
    <name evidence="2" type="ORF">JCM19274_1786</name>
    <name evidence="1" type="ORF">JCM19300_578</name>
</gene>
<name>A0A090X766_9FLAO</name>
<dbReference type="Proteomes" id="UP000029644">
    <property type="component" value="Unassembled WGS sequence"/>
</dbReference>
<dbReference type="AlphaFoldDB" id="A0A090X766"/>
<sequence length="53" mass="6071">MKNHFNLGKKNWFQLVKGKFVDLTISGVLEKTVVSEIYNQLSSGFEQVVKMIP</sequence>